<dbReference type="PRINTS" id="PR00411">
    <property type="entry name" value="PNDRDTASEI"/>
</dbReference>
<dbReference type="GO" id="GO:0000166">
    <property type="term" value="F:nucleotide binding"/>
    <property type="evidence" value="ECO:0007669"/>
    <property type="project" value="UniProtKB-KW"/>
</dbReference>
<keyword evidence="3" id="KW-0547">Nucleotide-binding</keyword>
<dbReference type="Gene3D" id="3.30.1360.120">
    <property type="entry name" value="Probable tRNA modification gtpase trme, domain 1"/>
    <property type="match status" value="1"/>
</dbReference>
<gene>
    <name evidence="8" type="ORF">DS079_13350</name>
</gene>
<feature type="domain" description="FAD/NAD(P)-binding" evidence="5">
    <location>
        <begin position="128"/>
        <end position="409"/>
    </location>
</feature>
<dbReference type="PRINTS" id="PR00368">
    <property type="entry name" value="FADPNR"/>
</dbReference>
<dbReference type="SUPFAM" id="SSF101790">
    <property type="entry name" value="Aminomethyltransferase beta-barrel domain"/>
    <property type="match status" value="1"/>
</dbReference>
<evidence type="ECO:0000313" key="9">
    <source>
        <dbReference type="Proteomes" id="UP000274327"/>
    </source>
</evidence>
<dbReference type="Pfam" id="PF07992">
    <property type="entry name" value="Pyr_redox_2"/>
    <property type="match status" value="1"/>
</dbReference>
<dbReference type="Gene3D" id="3.50.50.60">
    <property type="entry name" value="FAD/NAD(P)-binding domain"/>
    <property type="match status" value="1"/>
</dbReference>
<dbReference type="Pfam" id="PF01571">
    <property type="entry name" value="GCV_T"/>
    <property type="match status" value="1"/>
</dbReference>
<comment type="subcellular location">
    <subcellularLocation>
        <location evidence="3">Cytoplasm</location>
    </subcellularLocation>
</comment>
<evidence type="ECO:0000259" key="7">
    <source>
        <dbReference type="Pfam" id="PF17806"/>
    </source>
</evidence>
<dbReference type="EC" id="1.5.3.24" evidence="3"/>
<dbReference type="InterPro" id="IPR028896">
    <property type="entry name" value="GcvT/YgfZ/DmdA"/>
</dbReference>
<dbReference type="InterPro" id="IPR036188">
    <property type="entry name" value="FAD/NAD-bd_sf"/>
</dbReference>
<dbReference type="InterPro" id="IPR006222">
    <property type="entry name" value="GCVT_N"/>
</dbReference>
<dbReference type="AlphaFoldDB" id="A0A426SHT0"/>
<dbReference type="GO" id="GO:0046653">
    <property type="term" value="P:tetrahydrofolate metabolic process"/>
    <property type="evidence" value="ECO:0007669"/>
    <property type="project" value="UniProtKB-UniRule"/>
</dbReference>
<dbReference type="Pfam" id="PF17806">
    <property type="entry name" value="SO_alpha_A3"/>
    <property type="match status" value="1"/>
</dbReference>
<dbReference type="InterPro" id="IPR029043">
    <property type="entry name" value="GcvT/YgfZ_C"/>
</dbReference>
<dbReference type="InterPro" id="IPR006277">
    <property type="entry name" value="Sarcosine_oxidase_asu"/>
</dbReference>
<dbReference type="RefSeq" id="WP_126988355.1">
    <property type="nucleotide sequence ID" value="NZ_ML133859.1"/>
</dbReference>
<evidence type="ECO:0000259" key="4">
    <source>
        <dbReference type="Pfam" id="PF01571"/>
    </source>
</evidence>
<name>A0A426SHT0_9MICO</name>
<dbReference type="GO" id="GO:0008115">
    <property type="term" value="F:sarcosine oxidase activity"/>
    <property type="evidence" value="ECO:0007669"/>
    <property type="project" value="UniProtKB-UniRule"/>
</dbReference>
<dbReference type="InterPro" id="IPR027266">
    <property type="entry name" value="TrmE/GcvT-like"/>
</dbReference>
<accession>A0A426SHT0</accession>
<comment type="cofactor">
    <cofactor evidence="3">
        <name>NAD(+)</name>
        <dbReference type="ChEBI" id="CHEBI:57540"/>
    </cofactor>
    <text evidence="3">Binds 1 NAD(+) per subunit.</text>
</comment>
<dbReference type="Pfam" id="PF13510">
    <property type="entry name" value="Fer2_4"/>
    <property type="match status" value="1"/>
</dbReference>
<keyword evidence="2 3" id="KW-0560">Oxidoreductase</keyword>
<dbReference type="InterPro" id="IPR023753">
    <property type="entry name" value="FAD/NAD-binding_dom"/>
</dbReference>
<comment type="similarity">
    <text evidence="1 3">Belongs to the GcvT family.</text>
</comment>
<dbReference type="PANTHER" id="PTHR43757">
    <property type="entry name" value="AMINOMETHYLTRANSFERASE"/>
    <property type="match status" value="1"/>
</dbReference>
<comment type="caution">
    <text evidence="8">The sequence shown here is derived from an EMBL/GenBank/DDBJ whole genome shotgun (WGS) entry which is preliminary data.</text>
</comment>
<protein>
    <recommendedName>
        <fullName evidence="3">Sarcosine oxidase subunit alpha</fullName>
        <ecNumber evidence="3">1.5.3.24</ecNumber>
    </recommendedName>
</protein>
<dbReference type="PANTHER" id="PTHR43757:SF2">
    <property type="entry name" value="AMINOMETHYLTRANSFERASE, MITOCHONDRIAL"/>
    <property type="match status" value="1"/>
</dbReference>
<dbReference type="GeneID" id="78122004"/>
<keyword evidence="3" id="KW-0520">NAD</keyword>
<feature type="domain" description="GCVT N-terminal" evidence="4">
    <location>
        <begin position="595"/>
        <end position="867"/>
    </location>
</feature>
<evidence type="ECO:0000259" key="5">
    <source>
        <dbReference type="Pfam" id="PF07992"/>
    </source>
</evidence>
<evidence type="ECO:0000259" key="6">
    <source>
        <dbReference type="Pfam" id="PF08669"/>
    </source>
</evidence>
<evidence type="ECO:0000256" key="3">
    <source>
        <dbReference type="PIRNR" id="PIRNR037980"/>
    </source>
</evidence>
<keyword evidence="3" id="KW-0963">Cytoplasm</keyword>
<evidence type="ECO:0000256" key="1">
    <source>
        <dbReference type="ARBA" id="ARBA00008609"/>
    </source>
</evidence>
<comment type="catalytic activity">
    <reaction evidence="3">
        <text>sarcosine + (6S)-5,6,7,8-tetrahydrofolate + O2 = (6R)-5,10-methylene-5,6,7,8-tetrahydrofolate + glycine + H2O2</text>
        <dbReference type="Rhea" id="RHEA:70455"/>
        <dbReference type="ChEBI" id="CHEBI:15379"/>
        <dbReference type="ChEBI" id="CHEBI:15636"/>
        <dbReference type="ChEBI" id="CHEBI:16240"/>
        <dbReference type="ChEBI" id="CHEBI:57305"/>
        <dbReference type="ChEBI" id="CHEBI:57433"/>
        <dbReference type="ChEBI" id="CHEBI:57453"/>
        <dbReference type="EC" id="1.5.3.24"/>
    </reaction>
</comment>
<feature type="domain" description="SoxA A3" evidence="7">
    <location>
        <begin position="497"/>
        <end position="581"/>
    </location>
</feature>
<sequence length="984" mass="104616">MPENQTPRRGPAHGVDPARPLTLTVEGETLPALAGDTVASALLAAGRLAVAPSIYLARPRGLIAAGLEETNALITVHDRREDGTDESMLPATAVEAVDGLEASLLSGLGTLDPREDHAYYDHKHVHTDVLVVGAGPAGLAAAREAARSGARVMLLDEQPLAGGSLLSSRGLRIDDQDAMDWVDATVAELRRTEDVTVLERTNVFGSYDSNYITALQKRTDHLGLPAEGADGGRPGVSRQRVWHIRAKQVVLAPGAMDRPVVFAHNDRPGVMLAAAVQTYLNRFGVAAGEDVAVLTTNDSAWELVADLHDAGVRLPVVLDSRPEPSARAAAVLEATGVDARFGWSVVDTVGGGDGDRLTAVQIAPLGADGEIAGEVETVAADLLAVSGGLSPLVHLHSQRQGRIQYDEALTSFVAVPSVEDQHLAGSVLGTADLAGALSQGAEAGAAAATAAGYPVSARAPQAEASAPVAPARPLWLVPSPDSGLVSAATEDPERWREHFVDLQRDQTVRDVLRALGAGMRAVEHVKRYTSISTGADQGKTSGVAAIGVMSVLLGEEDLGGIGTTTYRAPYAPVSFAALAGRRRGQMFDPARITSIHQWHLEHGAVWEDVGQWKRPRYFPQGEEDMDAAVLRECAGVRDSVGMMDGTTLGKIEIRGADAARFLNRMYTNGFLKLPVGKGRYGVMCGPDGMIMDDGVTLRVAEDHFFMTTTTSGAAAVLDHLEEWHQTEWPELDVSMTSVTEQWATITVAGPRSRDVIAKVAPDLDVSQEAFGFMEFRDTVLASGIPARIPRISFSGELAFEINVEAFYGRTVWEAVHAAGQEFGIVVYGTETMHVLRAEKGLIIVGQDTDGTITPQDANMSWIIGAKKKDFVGKRSLDRPDSVREDRRQLVGLLSDDGTTRLEEGAQIVDADTPITPEDGPVPMIGWVSSSYLSAALDQPFALALVDGGLGRIGEKVRSPQGDRIIDLTITSPVLVDPEGARRDG</sequence>
<dbReference type="GO" id="GO:0005737">
    <property type="term" value="C:cytoplasm"/>
    <property type="evidence" value="ECO:0007669"/>
    <property type="project" value="UniProtKB-SubCell"/>
</dbReference>
<evidence type="ECO:0000313" key="8">
    <source>
        <dbReference type="EMBL" id="RRR17703.1"/>
    </source>
</evidence>
<keyword evidence="9" id="KW-1185">Reference proteome</keyword>
<dbReference type="SUPFAM" id="SSF103025">
    <property type="entry name" value="Folate-binding domain"/>
    <property type="match status" value="1"/>
</dbReference>
<reference evidence="8 9" key="1">
    <citation type="submission" date="2018-07" db="EMBL/GenBank/DDBJ databases">
        <title>Brachybacteriurn paraconglorneratum KCTC 9916.</title>
        <authorList>
            <person name="Li Y."/>
        </authorList>
    </citation>
    <scope>NUCLEOTIDE SEQUENCE [LARGE SCALE GENOMIC DNA]</scope>
    <source>
        <strain evidence="8 9">KCTC 9916</strain>
    </source>
</reference>
<dbReference type="Proteomes" id="UP000274327">
    <property type="component" value="Unassembled WGS sequence"/>
</dbReference>
<organism evidence="8 9">
    <name type="scientific">Brachybacterium paraconglomeratum</name>
    <dbReference type="NCBI Taxonomy" id="173362"/>
    <lineage>
        <taxon>Bacteria</taxon>
        <taxon>Bacillati</taxon>
        <taxon>Actinomycetota</taxon>
        <taxon>Actinomycetes</taxon>
        <taxon>Micrococcales</taxon>
        <taxon>Dermabacteraceae</taxon>
        <taxon>Brachybacterium</taxon>
    </lineage>
</organism>
<proteinExistence type="inferred from homology"/>
<dbReference type="Gene3D" id="3.10.20.440">
    <property type="entry name" value="2Fe-2S iron-sulphur cluster binding domain, sarcosine oxidase, alpha subunit, N-terminal domain"/>
    <property type="match status" value="1"/>
</dbReference>
<dbReference type="PIRSF" id="PIRSF037980">
    <property type="entry name" value="SoxA"/>
    <property type="match status" value="1"/>
</dbReference>
<dbReference type="EMBL" id="QOCI01000011">
    <property type="protein sequence ID" value="RRR17703.1"/>
    <property type="molecule type" value="Genomic_DNA"/>
</dbReference>
<dbReference type="InterPro" id="IPR013977">
    <property type="entry name" value="GcvT_C"/>
</dbReference>
<dbReference type="SUPFAM" id="SSF51905">
    <property type="entry name" value="FAD/NAD(P)-binding domain"/>
    <property type="match status" value="1"/>
</dbReference>
<evidence type="ECO:0000256" key="2">
    <source>
        <dbReference type="ARBA" id="ARBA00023002"/>
    </source>
</evidence>
<dbReference type="InterPro" id="IPR042204">
    <property type="entry name" value="2Fe-2S-bd_N"/>
</dbReference>
<dbReference type="InterPro" id="IPR041117">
    <property type="entry name" value="SoxA_A3"/>
</dbReference>
<feature type="domain" description="Aminomethyltransferase C-terminal" evidence="6">
    <location>
        <begin position="887"/>
        <end position="976"/>
    </location>
</feature>
<dbReference type="Pfam" id="PF08669">
    <property type="entry name" value="GCV_T_C"/>
    <property type="match status" value="1"/>
</dbReference>